<evidence type="ECO:0000256" key="17">
    <source>
        <dbReference type="ARBA" id="ARBA00023170"/>
    </source>
</evidence>
<dbReference type="SMART" id="SM00220">
    <property type="entry name" value="S_TKc"/>
    <property type="match status" value="1"/>
</dbReference>
<evidence type="ECO:0000256" key="3">
    <source>
        <dbReference type="ARBA" id="ARBA00009592"/>
    </source>
</evidence>
<evidence type="ECO:0000256" key="23">
    <source>
        <dbReference type="SAM" id="SignalP"/>
    </source>
</evidence>
<feature type="transmembrane region" description="Helical" evidence="22">
    <location>
        <begin position="898"/>
        <end position="918"/>
    </location>
</feature>
<name>A0A9Q0G924_9ROSI</name>
<evidence type="ECO:0000256" key="2">
    <source>
        <dbReference type="ARBA" id="ARBA00008684"/>
    </source>
</evidence>
<keyword evidence="26" id="KW-1185">Reference proteome</keyword>
<dbReference type="FunFam" id="3.80.10.10:FF:000288">
    <property type="entry name" value="LRR receptor-like serine/threonine-protein kinase EFR"/>
    <property type="match status" value="1"/>
</dbReference>
<evidence type="ECO:0000259" key="24">
    <source>
        <dbReference type="PROSITE" id="PS50011"/>
    </source>
</evidence>
<feature type="transmembrane region" description="Helical" evidence="22">
    <location>
        <begin position="653"/>
        <end position="676"/>
    </location>
</feature>
<keyword evidence="17" id="KW-0675">Receptor</keyword>
<evidence type="ECO:0000256" key="5">
    <source>
        <dbReference type="ARBA" id="ARBA00022475"/>
    </source>
</evidence>
<dbReference type="Pfam" id="PF23598">
    <property type="entry name" value="LRR_14"/>
    <property type="match status" value="1"/>
</dbReference>
<evidence type="ECO:0000256" key="4">
    <source>
        <dbReference type="ARBA" id="ARBA00012513"/>
    </source>
</evidence>
<dbReference type="EC" id="2.7.11.1" evidence="4"/>
<dbReference type="InterPro" id="IPR011009">
    <property type="entry name" value="Kinase-like_dom_sf"/>
</dbReference>
<dbReference type="OrthoDB" id="676979at2759"/>
<keyword evidence="5" id="KW-1003">Cell membrane</keyword>
<evidence type="ECO:0000256" key="18">
    <source>
        <dbReference type="ARBA" id="ARBA00023180"/>
    </source>
</evidence>
<comment type="catalytic activity">
    <reaction evidence="19">
        <text>L-threonyl-[protein] + ATP = O-phospho-L-threonyl-[protein] + ADP + H(+)</text>
        <dbReference type="Rhea" id="RHEA:46608"/>
        <dbReference type="Rhea" id="RHEA-COMP:11060"/>
        <dbReference type="Rhea" id="RHEA-COMP:11605"/>
        <dbReference type="ChEBI" id="CHEBI:15378"/>
        <dbReference type="ChEBI" id="CHEBI:30013"/>
        <dbReference type="ChEBI" id="CHEBI:30616"/>
        <dbReference type="ChEBI" id="CHEBI:61977"/>
        <dbReference type="ChEBI" id="CHEBI:456216"/>
        <dbReference type="EC" id="2.7.11.1"/>
    </reaction>
</comment>
<feature type="chain" id="PRO_5040233079" description="non-specific serine/threonine protein kinase" evidence="23">
    <location>
        <begin position="20"/>
        <end position="968"/>
    </location>
</feature>
<dbReference type="PANTHER" id="PTHR48053">
    <property type="entry name" value="LEUCINE RICH REPEAT FAMILY PROTEIN, EXPRESSED"/>
    <property type="match status" value="1"/>
</dbReference>
<comment type="similarity">
    <text evidence="2">Belongs to the protein kinase superfamily. Ser/Thr protein kinase family.</text>
</comment>
<dbReference type="GO" id="GO:0004674">
    <property type="term" value="F:protein serine/threonine kinase activity"/>
    <property type="evidence" value="ECO:0007669"/>
    <property type="project" value="UniProtKB-KW"/>
</dbReference>
<dbReference type="InterPro" id="IPR008271">
    <property type="entry name" value="Ser/Thr_kinase_AS"/>
</dbReference>
<dbReference type="PANTHER" id="PTHR48053:SF37">
    <property type="entry name" value="LEUCINE-RICH REPEAT PROTEIN KINASE FAMILY PROTEIN"/>
    <property type="match status" value="1"/>
</dbReference>
<keyword evidence="9 22" id="KW-0812">Transmembrane</keyword>
<dbReference type="FunFam" id="3.80.10.10:FF:000041">
    <property type="entry name" value="LRR receptor-like serine/threonine-protein kinase ERECTA"/>
    <property type="match status" value="1"/>
</dbReference>
<accession>A0A9Q0G924</accession>
<evidence type="ECO:0000256" key="22">
    <source>
        <dbReference type="SAM" id="Phobius"/>
    </source>
</evidence>
<dbReference type="Pfam" id="PF13855">
    <property type="entry name" value="LRR_8"/>
    <property type="match status" value="1"/>
</dbReference>
<dbReference type="SUPFAM" id="SSF56112">
    <property type="entry name" value="Protein kinase-like (PK-like)"/>
    <property type="match status" value="1"/>
</dbReference>
<dbReference type="Proteomes" id="UP001141552">
    <property type="component" value="Unassembled WGS sequence"/>
</dbReference>
<dbReference type="Pfam" id="PF07714">
    <property type="entry name" value="PK_Tyr_Ser-Thr"/>
    <property type="match status" value="1"/>
</dbReference>
<proteinExistence type="inferred from homology"/>
<keyword evidence="11" id="KW-0677">Repeat</keyword>
<feature type="transmembrane region" description="Helical" evidence="22">
    <location>
        <begin position="938"/>
        <end position="955"/>
    </location>
</feature>
<evidence type="ECO:0000256" key="1">
    <source>
        <dbReference type="ARBA" id="ARBA00004251"/>
    </source>
</evidence>
<dbReference type="GO" id="GO:0005524">
    <property type="term" value="F:ATP binding"/>
    <property type="evidence" value="ECO:0007669"/>
    <property type="project" value="UniProtKB-UniRule"/>
</dbReference>
<evidence type="ECO:0000256" key="10">
    <source>
        <dbReference type="ARBA" id="ARBA00022729"/>
    </source>
</evidence>
<protein>
    <recommendedName>
        <fullName evidence="4">non-specific serine/threonine protein kinase</fullName>
        <ecNumber evidence="4">2.7.11.1</ecNumber>
    </recommendedName>
</protein>
<evidence type="ECO:0000256" key="13">
    <source>
        <dbReference type="ARBA" id="ARBA00022777"/>
    </source>
</evidence>
<keyword evidence="10 23" id="KW-0732">Signal</keyword>
<dbReference type="InterPro" id="IPR055414">
    <property type="entry name" value="LRR_R13L4/SHOC2-like"/>
</dbReference>
<dbReference type="SMART" id="SM00369">
    <property type="entry name" value="LRR_TYP"/>
    <property type="match status" value="9"/>
</dbReference>
<evidence type="ECO:0000256" key="11">
    <source>
        <dbReference type="ARBA" id="ARBA00022737"/>
    </source>
</evidence>
<feature type="signal peptide" evidence="23">
    <location>
        <begin position="1"/>
        <end position="19"/>
    </location>
</feature>
<dbReference type="PROSITE" id="PS50011">
    <property type="entry name" value="PROTEIN_KINASE_DOM"/>
    <property type="match status" value="1"/>
</dbReference>
<keyword evidence="14 21" id="KW-0067">ATP-binding</keyword>
<dbReference type="EMBL" id="JAKUCV010002055">
    <property type="protein sequence ID" value="KAJ4844101.1"/>
    <property type="molecule type" value="Genomic_DNA"/>
</dbReference>
<dbReference type="GO" id="GO:0005886">
    <property type="term" value="C:plasma membrane"/>
    <property type="evidence" value="ECO:0007669"/>
    <property type="project" value="UniProtKB-SubCell"/>
</dbReference>
<dbReference type="Gene3D" id="3.80.10.10">
    <property type="entry name" value="Ribonuclease Inhibitor"/>
    <property type="match status" value="4"/>
</dbReference>
<evidence type="ECO:0000256" key="12">
    <source>
        <dbReference type="ARBA" id="ARBA00022741"/>
    </source>
</evidence>
<keyword evidence="7" id="KW-0433">Leucine-rich repeat</keyword>
<keyword evidence="13" id="KW-0418">Kinase</keyword>
<sequence length="968" mass="106529">MGFTHYLFSSILLLAVVVCLPFVFSSVSYAITTIGNETDRLSLLEFKTHITKDPFGVLDSWDQTVHFCQWHGVICARRHQRVTALHLSSSKLEGFLSPHIGNLSFLRSLWLQNNSFSRQIPPQVSHLQRLQVLKLHNNSFTGSIPANLSACSDLKTIYLSNNKLVDKIPEELGSIPNLQHLQIAGNRLTGSIPPSLGNLSSLVELWTSFNNLGGSIPESLTQLTNLQLFALEYNNLSGIIPPLLYNISSIQEFWVNGNRLHGTLPRDLGTSLPLLKVFNIGFNHFTGNLPVSLSNASNLVIFGGSKNEFTGKIPNLEKLHALEWLSIYSNRLGGSEDDLSFVSSLSNATHLSVLIIETNNFEGMLPESIANLSTTTELLSLGSNQISGTIPAGIHNLKNLESFYLFDNNLIGAIPSEIGMLKNLVEFELDGNDFSGNIPESIGNLSSLVYLSLAGNNFQGHIPSTIGNCQNLLGLNLSDNNFTGTIPVEIFGITSLSVSLELSSNSLRGSLPKEVRNLINLGVLILGQNMLSGKIPSDLGSCVRLEILRLDGNFLQGSIPPSFSFLRGIQELDLSNNNLTGSIPLFLGELQVLEYLNISHNDFDGEVPSKGVFSNSSAAFLMGNDMLCGGISEFHLPKCIVKQSHKKKKSNPVVVIVATVSGLLGASLVFYCLYLVSGKKKREEHVENPLGNLQLSYQSLLRATDGFSATNLIGMGSFGSVYRGIIGEAERTTIAVKVLNLVHPSASKSFLAECEALRNIRHRNLVKTLTVCSSIDFQGKDFKAIVYEFMANGSLDEWLHHSSSHAEDEVPKNLSFIQRLNIAVDVACALDYLHHQCEIPLVHCDIKPSNILLNEYMTAHVADFGLARILLETNPASQTSSTRIKGTIGYASPGRTYFTLNIFFFFFFQLAEYLIYFQSKLASILVYQLQSMVWEVEFQHMVMFTAMASFCWSCLQGRGLHMTCSKTD</sequence>
<comment type="similarity">
    <text evidence="3">Belongs to the RLP family.</text>
</comment>
<dbReference type="InterPro" id="IPR017441">
    <property type="entry name" value="Protein_kinase_ATP_BS"/>
</dbReference>
<keyword evidence="16 22" id="KW-0472">Membrane</keyword>
<evidence type="ECO:0000256" key="19">
    <source>
        <dbReference type="ARBA" id="ARBA00047899"/>
    </source>
</evidence>
<dbReference type="InterPro" id="IPR001611">
    <property type="entry name" value="Leu-rich_rpt"/>
</dbReference>
<dbReference type="InterPro" id="IPR000719">
    <property type="entry name" value="Prot_kinase_dom"/>
</dbReference>
<evidence type="ECO:0000256" key="8">
    <source>
        <dbReference type="ARBA" id="ARBA00022679"/>
    </source>
</evidence>
<dbReference type="InterPro" id="IPR051716">
    <property type="entry name" value="Plant_RL_S/T_kinase"/>
</dbReference>
<evidence type="ECO:0000256" key="20">
    <source>
        <dbReference type="ARBA" id="ARBA00048679"/>
    </source>
</evidence>
<dbReference type="PROSITE" id="PS00107">
    <property type="entry name" value="PROTEIN_KINASE_ATP"/>
    <property type="match status" value="1"/>
</dbReference>
<dbReference type="Gene3D" id="1.10.510.10">
    <property type="entry name" value="Transferase(Phosphotransferase) domain 1"/>
    <property type="match status" value="1"/>
</dbReference>
<comment type="caution">
    <text evidence="25">The sequence shown here is derived from an EMBL/GenBank/DDBJ whole genome shotgun (WGS) entry which is preliminary data.</text>
</comment>
<evidence type="ECO:0000256" key="16">
    <source>
        <dbReference type="ARBA" id="ARBA00023136"/>
    </source>
</evidence>
<dbReference type="Pfam" id="PF08263">
    <property type="entry name" value="LRRNT_2"/>
    <property type="match status" value="1"/>
</dbReference>
<dbReference type="InterPro" id="IPR013210">
    <property type="entry name" value="LRR_N_plant-typ"/>
</dbReference>
<evidence type="ECO:0000256" key="15">
    <source>
        <dbReference type="ARBA" id="ARBA00022989"/>
    </source>
</evidence>
<gene>
    <name evidence="25" type="ORF">Tsubulata_006490</name>
</gene>
<dbReference type="InterPro" id="IPR001245">
    <property type="entry name" value="Ser-Thr/Tyr_kinase_cat_dom"/>
</dbReference>
<comment type="subcellular location">
    <subcellularLocation>
        <location evidence="1">Cell membrane</location>
        <topology evidence="1">Single-pass type I membrane protein</topology>
    </subcellularLocation>
</comment>
<evidence type="ECO:0000313" key="26">
    <source>
        <dbReference type="Proteomes" id="UP001141552"/>
    </source>
</evidence>
<evidence type="ECO:0000256" key="14">
    <source>
        <dbReference type="ARBA" id="ARBA00022840"/>
    </source>
</evidence>
<dbReference type="PROSITE" id="PS00108">
    <property type="entry name" value="PROTEIN_KINASE_ST"/>
    <property type="match status" value="1"/>
</dbReference>
<dbReference type="SUPFAM" id="SSF52058">
    <property type="entry name" value="L domain-like"/>
    <property type="match status" value="2"/>
</dbReference>
<keyword evidence="18" id="KW-0325">Glycoprotein</keyword>
<keyword evidence="8" id="KW-0808">Transferase</keyword>
<evidence type="ECO:0000313" key="25">
    <source>
        <dbReference type="EMBL" id="KAJ4844101.1"/>
    </source>
</evidence>
<evidence type="ECO:0000256" key="21">
    <source>
        <dbReference type="PROSITE-ProRule" id="PRU10141"/>
    </source>
</evidence>
<dbReference type="InterPro" id="IPR003591">
    <property type="entry name" value="Leu-rich_rpt_typical-subtyp"/>
</dbReference>
<comment type="catalytic activity">
    <reaction evidence="20">
        <text>L-seryl-[protein] + ATP = O-phospho-L-seryl-[protein] + ADP + H(+)</text>
        <dbReference type="Rhea" id="RHEA:17989"/>
        <dbReference type="Rhea" id="RHEA-COMP:9863"/>
        <dbReference type="Rhea" id="RHEA-COMP:11604"/>
        <dbReference type="ChEBI" id="CHEBI:15378"/>
        <dbReference type="ChEBI" id="CHEBI:29999"/>
        <dbReference type="ChEBI" id="CHEBI:30616"/>
        <dbReference type="ChEBI" id="CHEBI:83421"/>
        <dbReference type="ChEBI" id="CHEBI:456216"/>
        <dbReference type="EC" id="2.7.11.1"/>
    </reaction>
</comment>
<evidence type="ECO:0000256" key="6">
    <source>
        <dbReference type="ARBA" id="ARBA00022527"/>
    </source>
</evidence>
<keyword evidence="6" id="KW-0723">Serine/threonine-protein kinase</keyword>
<reference evidence="25" key="2">
    <citation type="journal article" date="2023" name="Plants (Basel)">
        <title>Annotation of the Turnera subulata (Passifloraceae) Draft Genome Reveals the S-Locus Evolved after the Divergence of Turneroideae from Passifloroideae in a Stepwise Manner.</title>
        <authorList>
            <person name="Henning P.M."/>
            <person name="Roalson E.H."/>
            <person name="Mir W."/>
            <person name="McCubbin A.G."/>
            <person name="Shore J.S."/>
        </authorList>
    </citation>
    <scope>NUCLEOTIDE SEQUENCE</scope>
    <source>
        <strain evidence="25">F60SS</strain>
    </source>
</reference>
<dbReference type="FunFam" id="3.30.200.20:FF:000432">
    <property type="entry name" value="LRR receptor-like serine/threonine-protein kinase EFR"/>
    <property type="match status" value="1"/>
</dbReference>
<dbReference type="AlphaFoldDB" id="A0A9Q0G924"/>
<dbReference type="Pfam" id="PF00560">
    <property type="entry name" value="LRR_1"/>
    <property type="match status" value="3"/>
</dbReference>
<evidence type="ECO:0000256" key="9">
    <source>
        <dbReference type="ARBA" id="ARBA00022692"/>
    </source>
</evidence>
<keyword evidence="15 22" id="KW-1133">Transmembrane helix</keyword>
<evidence type="ECO:0000256" key="7">
    <source>
        <dbReference type="ARBA" id="ARBA00022614"/>
    </source>
</evidence>
<organism evidence="25 26">
    <name type="scientific">Turnera subulata</name>
    <dbReference type="NCBI Taxonomy" id="218843"/>
    <lineage>
        <taxon>Eukaryota</taxon>
        <taxon>Viridiplantae</taxon>
        <taxon>Streptophyta</taxon>
        <taxon>Embryophyta</taxon>
        <taxon>Tracheophyta</taxon>
        <taxon>Spermatophyta</taxon>
        <taxon>Magnoliopsida</taxon>
        <taxon>eudicotyledons</taxon>
        <taxon>Gunneridae</taxon>
        <taxon>Pentapetalae</taxon>
        <taxon>rosids</taxon>
        <taxon>fabids</taxon>
        <taxon>Malpighiales</taxon>
        <taxon>Passifloraceae</taxon>
        <taxon>Turnera</taxon>
    </lineage>
</organism>
<feature type="domain" description="Protein kinase" evidence="24">
    <location>
        <begin position="707"/>
        <end position="968"/>
    </location>
</feature>
<reference evidence="25" key="1">
    <citation type="submission" date="2022-02" db="EMBL/GenBank/DDBJ databases">
        <authorList>
            <person name="Henning P.M."/>
            <person name="McCubbin A.G."/>
            <person name="Shore J.S."/>
        </authorList>
    </citation>
    <scope>NUCLEOTIDE SEQUENCE</scope>
    <source>
        <strain evidence="25">F60SS</strain>
        <tissue evidence="25">Leaves</tissue>
    </source>
</reference>
<keyword evidence="12 21" id="KW-0547">Nucleotide-binding</keyword>
<feature type="binding site" evidence="21">
    <location>
        <position position="737"/>
    </location>
    <ligand>
        <name>ATP</name>
        <dbReference type="ChEBI" id="CHEBI:30616"/>
    </ligand>
</feature>
<dbReference type="FunFam" id="3.80.10.10:FF:000275">
    <property type="entry name" value="Leucine-rich repeat receptor-like protein kinase"/>
    <property type="match status" value="1"/>
</dbReference>
<dbReference type="InterPro" id="IPR032675">
    <property type="entry name" value="LRR_dom_sf"/>
</dbReference>
<dbReference type="Gene3D" id="3.30.200.20">
    <property type="entry name" value="Phosphorylase Kinase, domain 1"/>
    <property type="match status" value="1"/>
</dbReference>